<sequence length="94" mass="11149">MLEVRENKFQLETLHDELLRFGSCRRKIANIVIKIESSCRGLRRSNRTHSFQAFDTTTRSAKPRQISKPPNPVQIQYRFKYFISNEHLPFQLSP</sequence>
<dbReference type="Proteomes" id="UP000499080">
    <property type="component" value="Unassembled WGS sequence"/>
</dbReference>
<dbReference type="EMBL" id="BGPR01056923">
    <property type="protein sequence ID" value="GBO33367.1"/>
    <property type="molecule type" value="Genomic_DNA"/>
</dbReference>
<evidence type="ECO:0000313" key="2">
    <source>
        <dbReference type="Proteomes" id="UP000499080"/>
    </source>
</evidence>
<organism evidence="1 2">
    <name type="scientific">Araneus ventricosus</name>
    <name type="common">Orbweaver spider</name>
    <name type="synonym">Epeira ventricosa</name>
    <dbReference type="NCBI Taxonomy" id="182803"/>
    <lineage>
        <taxon>Eukaryota</taxon>
        <taxon>Metazoa</taxon>
        <taxon>Ecdysozoa</taxon>
        <taxon>Arthropoda</taxon>
        <taxon>Chelicerata</taxon>
        <taxon>Arachnida</taxon>
        <taxon>Araneae</taxon>
        <taxon>Araneomorphae</taxon>
        <taxon>Entelegynae</taxon>
        <taxon>Araneoidea</taxon>
        <taxon>Araneidae</taxon>
        <taxon>Araneus</taxon>
    </lineage>
</organism>
<comment type="caution">
    <text evidence="1">The sequence shown here is derived from an EMBL/GenBank/DDBJ whole genome shotgun (WGS) entry which is preliminary data.</text>
</comment>
<evidence type="ECO:0000313" key="1">
    <source>
        <dbReference type="EMBL" id="GBO33367.1"/>
    </source>
</evidence>
<gene>
    <name evidence="1" type="ORF">AVEN_191431_1</name>
</gene>
<name>A0A4Y2WBG6_ARAVE</name>
<proteinExistence type="predicted"/>
<accession>A0A4Y2WBG6</accession>
<protein>
    <submittedName>
        <fullName evidence="1">Uncharacterized protein</fullName>
    </submittedName>
</protein>
<keyword evidence="2" id="KW-1185">Reference proteome</keyword>
<dbReference type="AlphaFoldDB" id="A0A4Y2WBG6"/>
<reference evidence="1 2" key="1">
    <citation type="journal article" date="2019" name="Sci. Rep.">
        <title>Orb-weaving spider Araneus ventricosus genome elucidates the spidroin gene catalogue.</title>
        <authorList>
            <person name="Kono N."/>
            <person name="Nakamura H."/>
            <person name="Ohtoshi R."/>
            <person name="Moran D.A.P."/>
            <person name="Shinohara A."/>
            <person name="Yoshida Y."/>
            <person name="Fujiwara M."/>
            <person name="Mori M."/>
            <person name="Tomita M."/>
            <person name="Arakawa K."/>
        </authorList>
    </citation>
    <scope>NUCLEOTIDE SEQUENCE [LARGE SCALE GENOMIC DNA]</scope>
</reference>